<evidence type="ECO:0000256" key="1">
    <source>
        <dbReference type="ARBA" id="ARBA00004141"/>
    </source>
</evidence>
<evidence type="ECO:0000256" key="6">
    <source>
        <dbReference type="ARBA" id="ARBA00023027"/>
    </source>
</evidence>
<dbReference type="Pfam" id="PF00361">
    <property type="entry name" value="Proton_antipo_M"/>
    <property type="match status" value="1"/>
</dbReference>
<dbReference type="Pfam" id="PF01059">
    <property type="entry name" value="Oxidored_q5_N"/>
    <property type="match status" value="1"/>
</dbReference>
<dbReference type="InterPro" id="IPR003918">
    <property type="entry name" value="NADH_UbQ_OxRdtase"/>
</dbReference>
<reference evidence="11" key="1">
    <citation type="submission" date="2018-05" db="EMBL/GenBank/DDBJ databases">
        <authorList>
            <person name="Lanie J.A."/>
            <person name="Ng W.-L."/>
            <person name="Kazmierczak K.M."/>
            <person name="Andrzejewski T.M."/>
            <person name="Davidsen T.M."/>
            <person name="Wayne K.J."/>
            <person name="Tettelin H."/>
            <person name="Glass J.I."/>
            <person name="Rusch D."/>
            <person name="Podicherti R."/>
            <person name="Tsui H.-C.T."/>
            <person name="Winkler M.E."/>
        </authorList>
    </citation>
    <scope>NUCLEOTIDE SEQUENCE</scope>
</reference>
<evidence type="ECO:0000256" key="4">
    <source>
        <dbReference type="ARBA" id="ARBA00022967"/>
    </source>
</evidence>
<dbReference type="PANTHER" id="PTHR43507:SF1">
    <property type="entry name" value="NADH-UBIQUINONE OXIDOREDUCTASE CHAIN 4"/>
    <property type="match status" value="1"/>
</dbReference>
<dbReference type="InterPro" id="IPR001750">
    <property type="entry name" value="ND/Mrp_TM"/>
</dbReference>
<feature type="transmembrane region" description="Helical" evidence="8">
    <location>
        <begin position="314"/>
        <end position="332"/>
    </location>
</feature>
<evidence type="ECO:0000259" key="9">
    <source>
        <dbReference type="Pfam" id="PF00361"/>
    </source>
</evidence>
<dbReference type="GO" id="GO:0048039">
    <property type="term" value="F:ubiquinone binding"/>
    <property type="evidence" value="ECO:0007669"/>
    <property type="project" value="TreeGrafter"/>
</dbReference>
<dbReference type="GO" id="GO:0008137">
    <property type="term" value="F:NADH dehydrogenase (ubiquinone) activity"/>
    <property type="evidence" value="ECO:0007669"/>
    <property type="project" value="InterPro"/>
</dbReference>
<feature type="transmembrane region" description="Helical" evidence="8">
    <location>
        <begin position="352"/>
        <end position="370"/>
    </location>
</feature>
<feature type="domain" description="NADH:quinone oxidoreductase/Mrp antiporter transmembrane" evidence="9">
    <location>
        <begin position="135"/>
        <end position="442"/>
    </location>
</feature>
<evidence type="ECO:0000313" key="11">
    <source>
        <dbReference type="EMBL" id="SVA24201.1"/>
    </source>
</evidence>
<dbReference type="GO" id="GO:0015990">
    <property type="term" value="P:electron transport coupled proton transport"/>
    <property type="evidence" value="ECO:0007669"/>
    <property type="project" value="TreeGrafter"/>
</dbReference>
<feature type="transmembrane region" description="Helical" evidence="8">
    <location>
        <begin position="286"/>
        <end position="307"/>
    </location>
</feature>
<feature type="domain" description="NADH:ubiquinone oxidoreductase chain 4 N-terminal" evidence="10">
    <location>
        <begin position="73"/>
        <end position="126"/>
    </location>
</feature>
<protein>
    <recommendedName>
        <fullName evidence="12">NADH:quinone oxidoreductase/Mrp antiporter membrane subunit domain-containing protein</fullName>
    </recommendedName>
</protein>
<dbReference type="GO" id="GO:0003954">
    <property type="term" value="F:NADH dehydrogenase activity"/>
    <property type="evidence" value="ECO:0007669"/>
    <property type="project" value="TreeGrafter"/>
</dbReference>
<keyword evidence="3 8" id="KW-0812">Transmembrane</keyword>
<evidence type="ECO:0000256" key="3">
    <source>
        <dbReference type="ARBA" id="ARBA00022692"/>
    </source>
</evidence>
<proteinExistence type="inferred from homology"/>
<dbReference type="EMBL" id="UINC01005892">
    <property type="protein sequence ID" value="SVA24201.1"/>
    <property type="molecule type" value="Genomic_DNA"/>
</dbReference>
<feature type="transmembrane region" description="Helical" evidence="8">
    <location>
        <begin position="116"/>
        <end position="133"/>
    </location>
</feature>
<feature type="transmembrane region" description="Helical" evidence="8">
    <location>
        <begin position="438"/>
        <end position="458"/>
    </location>
</feature>
<comment type="similarity">
    <text evidence="2">Belongs to the complex I subunit 4 family.</text>
</comment>
<sequence length="523" mass="57850">MESSILTLLIFVPVAGAVLMLPFAMLYGKENAHYYKWIAAITTGIQLVLAGILYLNFDPTLSVTESPFTVQLEWIKHFNIQYFLGVDGLSIPMVLLTALLSFICIISSWKIDKQPLGYFSLFLLLDAGMMGVFLSLDFFLFYIFWEVMLLPMYFLIGIWGGPQRMYAAIKFFLYTLFGSVFMLLALLALYYYSDPHTFSLITLIHTVGSIDATIWGLSVKYLIWMALFIGFAIKVPIVPFHTWLPLAHVEAPTAISVILAGVLLKMGTYGLLRISYPLLPGEVVNFAYILAVLGVINIIWGATNAIAQIDMKKMVAYSSVSHMGYVLLGMAAAISDSPAGAQAGMNGALMQMFNHGTITAMLFLLVGMLYERAHHRWIVFPNDYEKPELAGQQGFGGLGAKVPVYTAFVAFAFFAGLGLPALSGFISEAMCFIGGFSVFRTLTIIGTLGILLNAIYFLRAYQRIFLGPLNETYKDLTDISHRELFTLIPLAVLILFLGVYPAPLLDMISPAMDGIIKIVQSVI</sequence>
<evidence type="ECO:0000259" key="10">
    <source>
        <dbReference type="Pfam" id="PF01059"/>
    </source>
</evidence>
<dbReference type="GO" id="GO:0016020">
    <property type="term" value="C:membrane"/>
    <property type="evidence" value="ECO:0007669"/>
    <property type="project" value="UniProtKB-SubCell"/>
</dbReference>
<feature type="transmembrane region" description="Helical" evidence="8">
    <location>
        <begin position="402"/>
        <end position="426"/>
    </location>
</feature>
<dbReference type="InterPro" id="IPR010227">
    <property type="entry name" value="NADH_Q_OxRdtase_chainM/4"/>
</dbReference>
<keyword evidence="6" id="KW-0520">NAD</keyword>
<dbReference type="GO" id="GO:0042773">
    <property type="term" value="P:ATP synthesis coupled electron transport"/>
    <property type="evidence" value="ECO:0007669"/>
    <property type="project" value="InterPro"/>
</dbReference>
<feature type="transmembrane region" description="Helical" evidence="8">
    <location>
        <begin position="139"/>
        <end position="159"/>
    </location>
</feature>
<dbReference type="AlphaFoldDB" id="A0A381U909"/>
<evidence type="ECO:0000256" key="5">
    <source>
        <dbReference type="ARBA" id="ARBA00022989"/>
    </source>
</evidence>
<evidence type="ECO:0000256" key="2">
    <source>
        <dbReference type="ARBA" id="ARBA00009025"/>
    </source>
</evidence>
<feature type="transmembrane region" description="Helical" evidence="8">
    <location>
        <begin position="484"/>
        <end position="502"/>
    </location>
</feature>
<gene>
    <name evidence="11" type="ORF">METZ01_LOCUS77055</name>
</gene>
<comment type="subcellular location">
    <subcellularLocation>
        <location evidence="1">Membrane</location>
        <topology evidence="1">Multi-pass membrane protein</topology>
    </subcellularLocation>
</comment>
<keyword evidence="7 8" id="KW-0472">Membrane</keyword>
<feature type="transmembrane region" description="Helical" evidence="8">
    <location>
        <begin position="212"/>
        <end position="233"/>
    </location>
</feature>
<feature type="transmembrane region" description="Helical" evidence="8">
    <location>
        <begin position="171"/>
        <end position="192"/>
    </location>
</feature>
<organism evidence="11">
    <name type="scientific">marine metagenome</name>
    <dbReference type="NCBI Taxonomy" id="408172"/>
    <lineage>
        <taxon>unclassified sequences</taxon>
        <taxon>metagenomes</taxon>
        <taxon>ecological metagenomes</taxon>
    </lineage>
</organism>
<keyword evidence="5 8" id="KW-1133">Transmembrane helix</keyword>
<dbReference type="PRINTS" id="PR01437">
    <property type="entry name" value="NUOXDRDTASE4"/>
</dbReference>
<evidence type="ECO:0000256" key="7">
    <source>
        <dbReference type="ARBA" id="ARBA00023136"/>
    </source>
</evidence>
<keyword evidence="4" id="KW-1278">Translocase</keyword>
<accession>A0A381U909</accession>
<feature type="transmembrane region" description="Helical" evidence="8">
    <location>
        <begin position="34"/>
        <end position="57"/>
    </location>
</feature>
<dbReference type="PANTHER" id="PTHR43507">
    <property type="entry name" value="NADH-UBIQUINONE OXIDOREDUCTASE CHAIN 4"/>
    <property type="match status" value="1"/>
</dbReference>
<dbReference type="NCBIfam" id="TIGR01972">
    <property type="entry name" value="NDH_I_M"/>
    <property type="match status" value="1"/>
</dbReference>
<evidence type="ECO:0008006" key="12">
    <source>
        <dbReference type="Google" id="ProtNLM"/>
    </source>
</evidence>
<feature type="transmembrane region" description="Helical" evidence="8">
    <location>
        <begin position="6"/>
        <end position="27"/>
    </location>
</feature>
<dbReference type="InterPro" id="IPR000260">
    <property type="entry name" value="NADH4_N"/>
</dbReference>
<feature type="transmembrane region" description="Helical" evidence="8">
    <location>
        <begin position="89"/>
        <end position="109"/>
    </location>
</feature>
<evidence type="ECO:0000256" key="8">
    <source>
        <dbReference type="SAM" id="Phobius"/>
    </source>
</evidence>
<name>A0A381U909_9ZZZZ</name>